<evidence type="ECO:0000313" key="4">
    <source>
        <dbReference type="Proteomes" id="UP000265955"/>
    </source>
</evidence>
<dbReference type="InterPro" id="IPR012368">
    <property type="entry name" value="OxRdtase_Mopterin-bd_su_IorB"/>
</dbReference>
<dbReference type="Gene3D" id="3.30.365.10">
    <property type="entry name" value="Aldehyde oxidase/xanthine dehydrogenase, molybdopterin binding domain"/>
    <property type="match status" value="4"/>
</dbReference>
<dbReference type="InterPro" id="IPR008274">
    <property type="entry name" value="AldOxase/xan_DH_MoCoBD1"/>
</dbReference>
<keyword evidence="1" id="KW-0472">Membrane</keyword>
<gene>
    <name evidence="3" type="ORF">D3871_07915</name>
</gene>
<name>A0A3A3FSD0_9BURK</name>
<comment type="caution">
    <text evidence="3">The sequence shown here is derived from an EMBL/GenBank/DDBJ whole genome shotgun (WGS) entry which is preliminary data.</text>
</comment>
<protein>
    <submittedName>
        <fullName evidence="3">Xanthine dehydrogenase family protein molybdopterin-binding subunit</fullName>
    </submittedName>
</protein>
<dbReference type="InterPro" id="IPR037165">
    <property type="entry name" value="AldOxase/xan_DH_Mopterin-bd_sf"/>
</dbReference>
<dbReference type="Pfam" id="PF20256">
    <property type="entry name" value="MoCoBD_2"/>
    <property type="match status" value="2"/>
</dbReference>
<dbReference type="InterPro" id="IPR052516">
    <property type="entry name" value="N-heterocyclic_Hydroxylase"/>
</dbReference>
<dbReference type="RefSeq" id="WP_119768392.1">
    <property type="nucleotide sequence ID" value="NZ_QYUO01000001.1"/>
</dbReference>
<dbReference type="InterPro" id="IPR000674">
    <property type="entry name" value="Ald_Oxase/Xan_DH_a/b"/>
</dbReference>
<dbReference type="SMART" id="SM01008">
    <property type="entry name" value="Ald_Xan_dh_C"/>
    <property type="match status" value="1"/>
</dbReference>
<keyword evidence="1" id="KW-1133">Transmembrane helix</keyword>
<dbReference type="PANTHER" id="PTHR47495">
    <property type="entry name" value="ALDEHYDE DEHYDROGENASE"/>
    <property type="match status" value="1"/>
</dbReference>
<feature type="domain" description="Aldehyde oxidase/xanthine dehydrogenase a/b hammerhead" evidence="2">
    <location>
        <begin position="244"/>
        <end position="328"/>
    </location>
</feature>
<evidence type="ECO:0000313" key="3">
    <source>
        <dbReference type="EMBL" id="RJF98440.1"/>
    </source>
</evidence>
<dbReference type="EMBL" id="QYUO01000001">
    <property type="protein sequence ID" value="RJF98440.1"/>
    <property type="molecule type" value="Genomic_DNA"/>
</dbReference>
<dbReference type="Proteomes" id="UP000265955">
    <property type="component" value="Unassembled WGS sequence"/>
</dbReference>
<feature type="transmembrane region" description="Helical" evidence="1">
    <location>
        <begin position="14"/>
        <end position="32"/>
    </location>
</feature>
<dbReference type="SUPFAM" id="SSF56003">
    <property type="entry name" value="Molybdenum cofactor-binding domain"/>
    <property type="match status" value="2"/>
</dbReference>
<dbReference type="PIRSF" id="PIRSF036389">
    <property type="entry name" value="IOR_B"/>
    <property type="match status" value="1"/>
</dbReference>
<accession>A0A3A3FSD0</accession>
<dbReference type="InterPro" id="IPR046867">
    <property type="entry name" value="AldOxase/xan_DH_MoCoBD2"/>
</dbReference>
<dbReference type="Pfam" id="PF02738">
    <property type="entry name" value="MoCoBD_1"/>
    <property type="match status" value="1"/>
</dbReference>
<dbReference type="OrthoDB" id="6073217at2"/>
<dbReference type="PANTHER" id="PTHR47495:SF2">
    <property type="entry name" value="ALDEHYDE DEHYDROGENASE"/>
    <property type="match status" value="1"/>
</dbReference>
<dbReference type="AlphaFoldDB" id="A0A3A3FSD0"/>
<keyword evidence="1" id="KW-0812">Transmembrane</keyword>
<keyword evidence="4" id="KW-1185">Reference proteome</keyword>
<evidence type="ECO:0000259" key="2">
    <source>
        <dbReference type="SMART" id="SM01008"/>
    </source>
</evidence>
<dbReference type="Gene3D" id="3.90.1170.50">
    <property type="entry name" value="Aldehyde oxidase/xanthine dehydrogenase, a/b hammerhead"/>
    <property type="match status" value="1"/>
</dbReference>
<evidence type="ECO:0000256" key="1">
    <source>
        <dbReference type="SAM" id="Phobius"/>
    </source>
</evidence>
<sequence length="751" mass="80187">MGATEPKKRSRRRFILGGLGITGALIVGWGFMPPRQRLHMANPLPAKEGEVMLNGWIRIAQDGRVTLAMPQCEMGQGVFTALPMLAAEELDVPLAMVRIEQAPIDKIFGNMAVLTDGLPFHPDGAGTLKETARWLTGKAARELGLMITGGSSSVKDMWIPMREAGAAARAMLMSAAAKQWGVPASECHTENGAVIHSSGRKALYSQLAAKAVDSAPTQLRLKHPNEFKLIGTSAPRRDSMEKVNGQAVFGLDARPAGLLYAAVRMAPAIGGTIQNVDKDAVKSMPGVLSVVDFTGAFSGMAGLAVVARSYWQAKQAAAALPITWNDGPNAKLTTEAVFEELARRIDGESGFMYHQVGTPDAARVVKRITAEYKAPFLAHATMEPMNCTAQFKDGKLVLWAPTQVPSIAVSTAATVAQIDTANVTLHVTYIGGGFGRRLEVDMIAQAVRIAMQTAGAPVQVIWSREDDTTHDVYRPAALARFSAALDGDGKVVAYDNKLASGAITHQVLARTFGLIGAGPDKTTAEGAFDMPYEFAHQSIAHVTVPTPVPIGYWRSVGHSHNAFFKESFIDELAHETGKDPVEFRLSLLQRHPRHAAVLDAAVAKAGKLTAGRAHGVALHHSFGSIVAQVAEVSVEGKEIRVHRVTCAIDCGVAVNPNIIAQQMESGIVFGLSAALFGEVTIKDGKVQQQNFHDYPVLRMDQTPEVETIIVKSAEPPEGVGEPGTPPIAPAVANAVFKLTGKRLRSLPLRLA</sequence>
<organism evidence="3 4">
    <name type="scientific">Noviherbaspirillum saxi</name>
    <dbReference type="NCBI Taxonomy" id="2320863"/>
    <lineage>
        <taxon>Bacteria</taxon>
        <taxon>Pseudomonadati</taxon>
        <taxon>Pseudomonadota</taxon>
        <taxon>Betaproteobacteria</taxon>
        <taxon>Burkholderiales</taxon>
        <taxon>Oxalobacteraceae</taxon>
        <taxon>Noviherbaspirillum</taxon>
    </lineage>
</organism>
<reference evidence="4" key="1">
    <citation type="submission" date="2018-09" db="EMBL/GenBank/DDBJ databases">
        <authorList>
            <person name="Zhu H."/>
        </authorList>
    </citation>
    <scope>NUCLEOTIDE SEQUENCE [LARGE SCALE GENOMIC DNA]</scope>
    <source>
        <strain evidence="4">K1R23-30</strain>
    </source>
</reference>
<dbReference type="GO" id="GO:0016491">
    <property type="term" value="F:oxidoreductase activity"/>
    <property type="evidence" value="ECO:0007669"/>
    <property type="project" value="InterPro"/>
</dbReference>
<proteinExistence type="predicted"/>